<dbReference type="Pfam" id="PF12697">
    <property type="entry name" value="Abhydrolase_6"/>
    <property type="match status" value="1"/>
</dbReference>
<dbReference type="SUPFAM" id="SSF53474">
    <property type="entry name" value="alpha/beta-Hydrolases"/>
    <property type="match status" value="1"/>
</dbReference>
<comment type="caution">
    <text evidence="2">The sequence shown here is derived from an EMBL/GenBank/DDBJ whole genome shotgun (WGS) entry which is preliminary data.</text>
</comment>
<keyword evidence="3" id="KW-1185">Reference proteome</keyword>
<organism evidence="2 3">
    <name type="scientific">Apatococcus lobatus</name>
    <dbReference type="NCBI Taxonomy" id="904363"/>
    <lineage>
        <taxon>Eukaryota</taxon>
        <taxon>Viridiplantae</taxon>
        <taxon>Chlorophyta</taxon>
        <taxon>core chlorophytes</taxon>
        <taxon>Trebouxiophyceae</taxon>
        <taxon>Chlorellales</taxon>
        <taxon>Chlorellaceae</taxon>
        <taxon>Apatococcus</taxon>
    </lineage>
</organism>
<dbReference type="AlphaFoldDB" id="A0AAW1RZW2"/>
<dbReference type="PRINTS" id="PR00111">
    <property type="entry name" value="ABHYDROLASE"/>
</dbReference>
<dbReference type="EMBL" id="JALJOS010000005">
    <property type="protein sequence ID" value="KAK9838631.1"/>
    <property type="molecule type" value="Genomic_DNA"/>
</dbReference>
<dbReference type="InterPro" id="IPR029058">
    <property type="entry name" value="AB_hydrolase_fold"/>
</dbReference>
<sequence>MAGQLLPSACGCIQIVSARSWHRPRPPPGRLQGYPPGPVVSPSQCACSQRCRAQQRAAEATSEYLPFMPPQVLQLQEPAALELLRRMQREPVHVPELGRDILTAFIGPAASPVHRSAQPVLLLHSFDGSCLEFRRLHPILAAQVPTWAVDLAGWGFTDCGFGDAATQNQPVGPQQKREHLYAFWKQQIKEPMVLLGTSLGGAVALDFALAHPEAVSSLVLVNAQGFADGLGSMMLMPQFVAKFGVQILRTTWLRQLANKMAYHDKAKFATNDAMLAGRLHTWLPGWSEASISFIQSGGYSISNRIKDVSSRTLILWGRSDEILDPAYAQRFADEIPDSELVYMDKCGHCGHLEQPERIALELLRFVGLPSPADSQLLSDAAQ</sequence>
<evidence type="ECO:0000313" key="3">
    <source>
        <dbReference type="Proteomes" id="UP001438707"/>
    </source>
</evidence>
<dbReference type="PANTHER" id="PTHR43689:SF8">
    <property type="entry name" value="ALPHA_BETA-HYDROLASES SUPERFAMILY PROTEIN"/>
    <property type="match status" value="1"/>
</dbReference>
<dbReference type="Proteomes" id="UP001438707">
    <property type="component" value="Unassembled WGS sequence"/>
</dbReference>
<dbReference type="Gene3D" id="3.40.50.1820">
    <property type="entry name" value="alpha/beta hydrolase"/>
    <property type="match status" value="1"/>
</dbReference>
<feature type="domain" description="AB hydrolase-1" evidence="1">
    <location>
        <begin position="120"/>
        <end position="359"/>
    </location>
</feature>
<dbReference type="InterPro" id="IPR000073">
    <property type="entry name" value="AB_hydrolase_1"/>
</dbReference>
<proteinExistence type="predicted"/>
<name>A0AAW1RZW2_9CHLO</name>
<gene>
    <name evidence="2" type="ORF">WJX74_000210</name>
</gene>
<protein>
    <recommendedName>
        <fullName evidence="1">AB hydrolase-1 domain-containing protein</fullName>
    </recommendedName>
</protein>
<evidence type="ECO:0000259" key="1">
    <source>
        <dbReference type="Pfam" id="PF12697"/>
    </source>
</evidence>
<evidence type="ECO:0000313" key="2">
    <source>
        <dbReference type="EMBL" id="KAK9838631.1"/>
    </source>
</evidence>
<dbReference type="PANTHER" id="PTHR43689">
    <property type="entry name" value="HYDROLASE"/>
    <property type="match status" value="1"/>
</dbReference>
<accession>A0AAW1RZW2</accession>
<reference evidence="2 3" key="1">
    <citation type="journal article" date="2024" name="Nat. Commun.">
        <title>Phylogenomics reveals the evolutionary origins of lichenization in chlorophyte algae.</title>
        <authorList>
            <person name="Puginier C."/>
            <person name="Libourel C."/>
            <person name="Otte J."/>
            <person name="Skaloud P."/>
            <person name="Haon M."/>
            <person name="Grisel S."/>
            <person name="Petersen M."/>
            <person name="Berrin J.G."/>
            <person name="Delaux P.M."/>
            <person name="Dal Grande F."/>
            <person name="Keller J."/>
        </authorList>
    </citation>
    <scope>NUCLEOTIDE SEQUENCE [LARGE SCALE GENOMIC DNA]</scope>
    <source>
        <strain evidence="2 3">SAG 2145</strain>
    </source>
</reference>